<sequence>MSKELARHLNGDFNAQYKGTQTDHFKILLTSDKLSEGFNLNRAGLIINYDIPWNPTRVIQRVGRINRIGVKVFDNLYIYNFFPSIKGADIVKSREIAQQKMFLIHNALGEDAKIFDADEEPTASALRSKLNKNIEEDGELSTITKIRNLYADLEKNHSEIIAKITDLPPRVKTAKGSEEYQLNVLRRKGLSLFAQTIGKEGNSSIKEIDFEELLVNVQCPIEEPTLKLSSFFWPLYEETKRFQPKYKFGRSETSLEERAVDNLKKSLKFLRDLKFENFDFIQALIKDIRYYHTLPTASLRRLGGVELKDDKKSLRLFVEEILWFKKHLGDDYLKKIEFSSKNKSKEIIIAVENI</sequence>
<dbReference type="RefSeq" id="WP_377186319.1">
    <property type="nucleotide sequence ID" value="NZ_JBHUPD010000002.1"/>
</dbReference>
<organism evidence="2 3">
    <name type="scientific">Mucilaginibacter ximonensis</name>
    <dbReference type="NCBI Taxonomy" id="538021"/>
    <lineage>
        <taxon>Bacteria</taxon>
        <taxon>Pseudomonadati</taxon>
        <taxon>Bacteroidota</taxon>
        <taxon>Sphingobacteriia</taxon>
        <taxon>Sphingobacteriales</taxon>
        <taxon>Sphingobacteriaceae</taxon>
        <taxon>Mucilaginibacter</taxon>
    </lineage>
</organism>
<dbReference type="GO" id="GO:0004386">
    <property type="term" value="F:helicase activity"/>
    <property type="evidence" value="ECO:0007669"/>
    <property type="project" value="UniProtKB-KW"/>
</dbReference>
<proteinExistence type="predicted"/>
<keyword evidence="2" id="KW-0378">Hydrolase</keyword>
<keyword evidence="2" id="KW-0067">ATP-binding</keyword>
<keyword evidence="2" id="KW-0547">Nucleotide-binding</keyword>
<reference evidence="3" key="1">
    <citation type="journal article" date="2019" name="Int. J. Syst. Evol. Microbiol.">
        <title>The Global Catalogue of Microorganisms (GCM) 10K type strain sequencing project: providing services to taxonomists for standard genome sequencing and annotation.</title>
        <authorList>
            <consortium name="The Broad Institute Genomics Platform"/>
            <consortium name="The Broad Institute Genome Sequencing Center for Infectious Disease"/>
            <person name="Wu L."/>
            <person name="Ma J."/>
        </authorList>
    </citation>
    <scope>NUCLEOTIDE SEQUENCE [LARGE SCALE GENOMIC DNA]</scope>
    <source>
        <strain evidence="3">KCTC 22437</strain>
    </source>
</reference>
<dbReference type="SMART" id="SM00490">
    <property type="entry name" value="HELICc"/>
    <property type="match status" value="1"/>
</dbReference>
<gene>
    <name evidence="2" type="ORF">ACFS5N_13450</name>
</gene>
<evidence type="ECO:0000313" key="2">
    <source>
        <dbReference type="EMBL" id="MFD2873485.1"/>
    </source>
</evidence>
<name>A0ABW5YEU8_9SPHI</name>
<dbReference type="Gene3D" id="3.40.50.300">
    <property type="entry name" value="P-loop containing nucleotide triphosphate hydrolases"/>
    <property type="match status" value="1"/>
</dbReference>
<evidence type="ECO:0000259" key="1">
    <source>
        <dbReference type="PROSITE" id="PS51194"/>
    </source>
</evidence>
<evidence type="ECO:0000313" key="3">
    <source>
        <dbReference type="Proteomes" id="UP001597557"/>
    </source>
</evidence>
<accession>A0ABW5YEU8</accession>
<dbReference type="InterPro" id="IPR027417">
    <property type="entry name" value="P-loop_NTPase"/>
</dbReference>
<comment type="caution">
    <text evidence="2">The sequence shown here is derived from an EMBL/GenBank/DDBJ whole genome shotgun (WGS) entry which is preliminary data.</text>
</comment>
<dbReference type="Pfam" id="PF00271">
    <property type="entry name" value="Helicase_C"/>
    <property type="match status" value="1"/>
</dbReference>
<dbReference type="InterPro" id="IPR001650">
    <property type="entry name" value="Helicase_C-like"/>
</dbReference>
<keyword evidence="2" id="KW-0347">Helicase</keyword>
<dbReference type="EMBL" id="JBHUPD010000002">
    <property type="protein sequence ID" value="MFD2873485.1"/>
    <property type="molecule type" value="Genomic_DNA"/>
</dbReference>
<dbReference type="PROSITE" id="PS51194">
    <property type="entry name" value="HELICASE_CTER"/>
    <property type="match status" value="1"/>
</dbReference>
<protein>
    <submittedName>
        <fullName evidence="2">Helicase-related protein</fullName>
    </submittedName>
</protein>
<feature type="domain" description="Helicase C-terminal" evidence="1">
    <location>
        <begin position="1"/>
        <end position="138"/>
    </location>
</feature>
<dbReference type="Proteomes" id="UP001597557">
    <property type="component" value="Unassembled WGS sequence"/>
</dbReference>
<dbReference type="SUPFAM" id="SSF52540">
    <property type="entry name" value="P-loop containing nucleoside triphosphate hydrolases"/>
    <property type="match status" value="1"/>
</dbReference>
<keyword evidence="3" id="KW-1185">Reference proteome</keyword>